<dbReference type="EC" id="2.7.7.65" evidence="1"/>
<feature type="transmembrane region" description="Helical" evidence="4">
    <location>
        <begin position="6"/>
        <end position="27"/>
    </location>
</feature>
<dbReference type="GO" id="GO:0052621">
    <property type="term" value="F:diguanylate cyclase activity"/>
    <property type="evidence" value="ECO:0007669"/>
    <property type="project" value="UniProtKB-EC"/>
</dbReference>
<keyword evidence="4" id="KW-0812">Transmembrane</keyword>
<dbReference type="SMART" id="SM00267">
    <property type="entry name" value="GGDEF"/>
    <property type="match status" value="1"/>
</dbReference>
<feature type="domain" description="GGDEF" evidence="5">
    <location>
        <begin position="251"/>
        <end position="383"/>
    </location>
</feature>
<keyword evidence="4" id="KW-0472">Membrane</keyword>
<evidence type="ECO:0000313" key="6">
    <source>
        <dbReference type="EMBL" id="AAZ48350.1"/>
    </source>
</evidence>
<dbReference type="InterPro" id="IPR029787">
    <property type="entry name" value="Nucleotide_cyclase"/>
</dbReference>
<dbReference type="FunFam" id="3.30.70.270:FF:000001">
    <property type="entry name" value="Diguanylate cyclase domain protein"/>
    <property type="match status" value="1"/>
</dbReference>
<proteinExistence type="predicted"/>
<feature type="transmembrane region" description="Helical" evidence="4">
    <location>
        <begin position="90"/>
        <end position="111"/>
    </location>
</feature>
<dbReference type="PANTHER" id="PTHR45138:SF9">
    <property type="entry name" value="DIGUANYLATE CYCLASE DGCM-RELATED"/>
    <property type="match status" value="1"/>
</dbReference>
<organism evidence="6">
    <name type="scientific">Dechloromonas aromatica (strain RCB)</name>
    <dbReference type="NCBI Taxonomy" id="159087"/>
    <lineage>
        <taxon>Bacteria</taxon>
        <taxon>Pseudomonadati</taxon>
        <taxon>Pseudomonadota</taxon>
        <taxon>Betaproteobacteria</taxon>
        <taxon>Rhodocyclales</taxon>
        <taxon>Azonexaceae</taxon>
        <taxon>Dechloromonas</taxon>
    </lineage>
</organism>
<accession>Q479Y1</accession>
<dbReference type="OrthoDB" id="9813903at2"/>
<dbReference type="Pfam" id="PF00990">
    <property type="entry name" value="GGDEF"/>
    <property type="match status" value="1"/>
</dbReference>
<dbReference type="InterPro" id="IPR043128">
    <property type="entry name" value="Rev_trsase/Diguanyl_cyclase"/>
</dbReference>
<sequence>MHSPTLLILATILMGIMTMMLMAAWRFNRQIAGFGLWAGSYFFGTLFCVSLLVRTATPEVWSVITAQSLLFLMAYLNLRGTRAYVGLPQSWPGYAALAALLLVAASAYFTAIQPDPGMRFALSSLMAGVIFLLCAKTVAKGKVQEYPARYLYAMACGCHGAFLLIRPWLFSLGKSGLFDAAQAIAVSQFVMVESIAAIVLMAFGIVMLANEQVTLELRAIAERDPLTGVFNRRSFLTLLDKSISHSDRMASPLSIMLIDLDHFKKINDTWGHKSGDEALRHFVAVAVPCIRNGDIIGRVGGEEFAILLPDTDISKAATVAERLRCEVAARPVKNEHGSITLTVSIGVTHYRKDEAPEVTLHRADNAMYTAKDKGRNQVEVTPDLNNTGQFEPPENAIESDQQGEACEAKSAVA</sequence>
<dbReference type="eggNOG" id="COG3706">
    <property type="taxonomic scope" value="Bacteria"/>
</dbReference>
<evidence type="ECO:0000256" key="3">
    <source>
        <dbReference type="SAM" id="MobiDB-lite"/>
    </source>
</evidence>
<name>Q479Y1_DECAR</name>
<dbReference type="InterPro" id="IPR050469">
    <property type="entry name" value="Diguanylate_Cyclase"/>
</dbReference>
<protein>
    <recommendedName>
        <fullName evidence="1">diguanylate cyclase</fullName>
        <ecNumber evidence="1">2.7.7.65</ecNumber>
    </recommendedName>
</protein>
<feature type="transmembrane region" description="Helical" evidence="4">
    <location>
        <begin position="189"/>
        <end position="209"/>
    </location>
</feature>
<dbReference type="CDD" id="cd01949">
    <property type="entry name" value="GGDEF"/>
    <property type="match status" value="1"/>
</dbReference>
<gene>
    <name evidence="6" type="ordered locus">Daro_3621</name>
</gene>
<dbReference type="AlphaFoldDB" id="Q479Y1"/>
<evidence type="ECO:0000256" key="2">
    <source>
        <dbReference type="ARBA" id="ARBA00034247"/>
    </source>
</evidence>
<feature type="transmembrane region" description="Helical" evidence="4">
    <location>
        <begin position="117"/>
        <end position="138"/>
    </location>
</feature>
<dbReference type="NCBIfam" id="TIGR00254">
    <property type="entry name" value="GGDEF"/>
    <property type="match status" value="1"/>
</dbReference>
<feature type="region of interest" description="Disordered" evidence="3">
    <location>
        <begin position="373"/>
        <end position="413"/>
    </location>
</feature>
<keyword evidence="4" id="KW-1133">Transmembrane helix</keyword>
<evidence type="ECO:0000259" key="5">
    <source>
        <dbReference type="PROSITE" id="PS50887"/>
    </source>
</evidence>
<feature type="transmembrane region" description="Helical" evidence="4">
    <location>
        <begin position="34"/>
        <end position="54"/>
    </location>
</feature>
<dbReference type="PANTHER" id="PTHR45138">
    <property type="entry name" value="REGULATORY COMPONENTS OF SENSORY TRANSDUCTION SYSTEM"/>
    <property type="match status" value="1"/>
</dbReference>
<dbReference type="EMBL" id="CP000089">
    <property type="protein sequence ID" value="AAZ48350.1"/>
    <property type="molecule type" value="Genomic_DNA"/>
</dbReference>
<dbReference type="HOGENOM" id="CLU_000445_11_1_4"/>
<reference evidence="6" key="1">
    <citation type="submission" date="2005-08" db="EMBL/GenBank/DDBJ databases">
        <title>Complete sequence of Dechloromonas aromatica RCB.</title>
        <authorList>
            <person name="Salinero K.K."/>
            <person name="Copeland A."/>
            <person name="Lucas S."/>
            <person name="Lapidus A."/>
            <person name="Barry K."/>
            <person name="Detter J.C."/>
            <person name="Glavina T."/>
            <person name="Hammon N."/>
            <person name="Israni S."/>
            <person name="Pitluck S."/>
            <person name="Di Bartolo G."/>
            <person name="Trong S."/>
            <person name="Schmutz J."/>
            <person name="Larimer F."/>
            <person name="Land M."/>
            <person name="Ivanova N."/>
            <person name="Richardson P."/>
        </authorList>
    </citation>
    <scope>NUCLEOTIDE SEQUENCE</scope>
    <source>
        <strain evidence="6">RCB</strain>
    </source>
</reference>
<comment type="catalytic activity">
    <reaction evidence="2">
        <text>2 GTP = 3',3'-c-di-GMP + 2 diphosphate</text>
        <dbReference type="Rhea" id="RHEA:24898"/>
        <dbReference type="ChEBI" id="CHEBI:33019"/>
        <dbReference type="ChEBI" id="CHEBI:37565"/>
        <dbReference type="ChEBI" id="CHEBI:58805"/>
        <dbReference type="EC" id="2.7.7.65"/>
    </reaction>
</comment>
<evidence type="ECO:0000256" key="1">
    <source>
        <dbReference type="ARBA" id="ARBA00012528"/>
    </source>
</evidence>
<dbReference type="KEGG" id="dar:Daro_3621"/>
<dbReference type="STRING" id="159087.Daro_3621"/>
<feature type="transmembrane region" description="Helical" evidence="4">
    <location>
        <begin position="60"/>
        <end position="78"/>
    </location>
</feature>
<evidence type="ECO:0000256" key="4">
    <source>
        <dbReference type="SAM" id="Phobius"/>
    </source>
</evidence>
<dbReference type="SUPFAM" id="SSF55073">
    <property type="entry name" value="Nucleotide cyclase"/>
    <property type="match status" value="1"/>
</dbReference>
<dbReference type="PROSITE" id="PS50887">
    <property type="entry name" value="GGDEF"/>
    <property type="match status" value="1"/>
</dbReference>
<dbReference type="InterPro" id="IPR000160">
    <property type="entry name" value="GGDEF_dom"/>
</dbReference>
<dbReference type="Gene3D" id="3.30.70.270">
    <property type="match status" value="1"/>
</dbReference>
<feature type="transmembrane region" description="Helical" evidence="4">
    <location>
        <begin position="150"/>
        <end position="169"/>
    </location>
</feature>